<evidence type="ECO:0000313" key="3">
    <source>
        <dbReference type="EMBL" id="OUC95977.1"/>
    </source>
</evidence>
<feature type="transmembrane region" description="Helical" evidence="2">
    <location>
        <begin position="58"/>
        <end position="80"/>
    </location>
</feature>
<proteinExistence type="predicted"/>
<gene>
    <name evidence="3" type="ORF">CA984_16780</name>
</gene>
<dbReference type="InterPro" id="IPR036465">
    <property type="entry name" value="vWFA_dom_sf"/>
</dbReference>
<protein>
    <recommendedName>
        <fullName evidence="5">VWFA domain-containing protein</fullName>
    </recommendedName>
</protein>
<evidence type="ECO:0000313" key="4">
    <source>
        <dbReference type="Proteomes" id="UP000194761"/>
    </source>
</evidence>
<dbReference type="AlphaFoldDB" id="A0A2C9ZMK5"/>
<feature type="transmembrane region" description="Helical" evidence="2">
    <location>
        <begin position="34"/>
        <end position="52"/>
    </location>
</feature>
<keyword evidence="2" id="KW-1133">Transmembrane helix</keyword>
<dbReference type="EMBL" id="NGFP01000068">
    <property type="protein sequence ID" value="OUC95977.1"/>
    <property type="molecule type" value="Genomic_DNA"/>
</dbReference>
<comment type="caution">
    <text evidence="3">The sequence shown here is derived from an EMBL/GenBank/DDBJ whole genome shotgun (WGS) entry which is preliminary data.</text>
</comment>
<organism evidence="3 4">
    <name type="scientific">Streptosporangium minutum</name>
    <dbReference type="NCBI Taxonomy" id="569862"/>
    <lineage>
        <taxon>Bacteria</taxon>
        <taxon>Bacillati</taxon>
        <taxon>Actinomycetota</taxon>
        <taxon>Actinomycetes</taxon>
        <taxon>Streptosporangiales</taxon>
        <taxon>Streptosporangiaceae</taxon>
        <taxon>Streptosporangium</taxon>
    </lineage>
</organism>
<reference evidence="3 4" key="1">
    <citation type="submission" date="2017-05" db="EMBL/GenBank/DDBJ databases">
        <title>Biotechnological potential of actinobacteria isolated from South African environments.</title>
        <authorList>
            <person name="Le Roes-Hill M."/>
            <person name="Prins A."/>
            <person name="Durrell K.A."/>
        </authorList>
    </citation>
    <scope>NUCLEOTIDE SEQUENCE [LARGE SCALE GENOMIC DNA]</scope>
    <source>
        <strain evidence="3">M26</strain>
    </source>
</reference>
<keyword evidence="4" id="KW-1185">Reference proteome</keyword>
<name>A0A2C9ZMK5_9ACTN</name>
<dbReference type="Proteomes" id="UP000194761">
    <property type="component" value="Unassembled WGS sequence"/>
</dbReference>
<feature type="region of interest" description="Disordered" evidence="1">
    <location>
        <begin position="1"/>
        <end position="27"/>
    </location>
</feature>
<keyword evidence="2" id="KW-0472">Membrane</keyword>
<evidence type="ECO:0008006" key="5">
    <source>
        <dbReference type="Google" id="ProtNLM"/>
    </source>
</evidence>
<sequence>MVSMAGSSPSPPGDGSPGPDRDPSGLTPAKLREVAVTALIGGGVTALFTVLVEGMRALGTGLTLLTSAVIGLAVAVLLTLGHFSRFLRRLLEPVKRIVARRRAPAAAGTGGPERPPSRRRQRLERAVLKLSAGYVGILFGAAVVMVPWGAVKGGVWLSHRIRPPDCERPLELRVVTAPENVPALRESVALFIRSRLVDGCAPYAISVGVAPSIGELAYALGDNWYRDDVRQEGGEPFRRLYGPRADAWIATSTGEADLVSDEMKAGGATLRIGPTVASDRLVIGMISGRAEDIRERLPLERPGSHSLRDLWTAIRSDSGMSVSYPQPELSTAGLAAVSDLLLLDDAADDAADDVVDREQRGIVAENVSSLLCQFKTATQGAGGENLARSLAVVVPFHSLTDYNNGRFNDPRCPEGASSGRNKLREFSSPGLSRLDYPFVTIDWPNERSGERAAGLGLLRGWLTAHPLFGDGAGAGGRPETGAAVRGLKDLRDAQNEFFDLLPRVDAEIALDVSGSMAAPPRSLLVRLREAFPDVKPVITPRDDLTLSSFSRIGGRTRVRQLQPSVSREEFDQLTKSVIGATGRGSDAPVSDMIMNLNGRAGSPGRALVVMTDGGVFDNERRGESIGGTLARAPHVTDLYVLALGDNGCDRSPPRRGKYRACVETGPDMQQALRHLISSMRGKARR</sequence>
<feature type="transmembrane region" description="Helical" evidence="2">
    <location>
        <begin position="127"/>
        <end position="150"/>
    </location>
</feature>
<dbReference type="Gene3D" id="3.40.50.410">
    <property type="entry name" value="von Willebrand factor, type A domain"/>
    <property type="match status" value="1"/>
</dbReference>
<evidence type="ECO:0000256" key="2">
    <source>
        <dbReference type="SAM" id="Phobius"/>
    </source>
</evidence>
<evidence type="ECO:0000256" key="1">
    <source>
        <dbReference type="SAM" id="MobiDB-lite"/>
    </source>
</evidence>
<keyword evidence="2" id="KW-0812">Transmembrane</keyword>
<accession>A0A2C9ZMK5</accession>
<dbReference type="SUPFAM" id="SSF53300">
    <property type="entry name" value="vWA-like"/>
    <property type="match status" value="1"/>
</dbReference>